<evidence type="ECO:0000256" key="1">
    <source>
        <dbReference type="ARBA" id="ARBA00006754"/>
    </source>
</evidence>
<feature type="domain" description="RsbT co-antagonist protein RsbRD N-terminal" evidence="3">
    <location>
        <begin position="32"/>
        <end position="168"/>
    </location>
</feature>
<proteinExistence type="inferred from homology"/>
<dbReference type="InterPro" id="IPR051448">
    <property type="entry name" value="CdaR-like_regulators"/>
</dbReference>
<comment type="similarity">
    <text evidence="1">Belongs to the CdaR family.</text>
</comment>
<sequence length="439" mass="47032">MSAGSQTVDSPLPERVRVERTRIAGDIYERADEIADLGLSAILAQLPGYTGRDAEFHADVHEQVARLCRTGLGALLATRHVTAADLAGTRRAAVRRARSGLPLTDYIAAFRIGQQAFWKSLVAHAGDAPDAREATLSMVLPLTRYCDLVSIQATQAYLEFQQHRSADAGRDSRELLDCLLGGTLPERGPLPATAAAHGIGVAHPDRLVVVTAAVCGVREHRADTTGTEAAHRVSTALARTAVNGHRTLAVVRDAGTRDPEVVAVAALGRTGTAEELCARLKRTHETLAGEGITTAVGVSTVSAGVEYLPRARQEARAALDLLPDGGGVMALPELSPFRYLVLRSDETARNLVDPRITRTLTDDQAKGAVLADTIRAFADADMNLREAAEALRIHHNTAKYRLRRIQQLTGRNIRSVTDLVDLLVALELRATPRPAAGGR</sequence>
<dbReference type="GeneID" id="96242700"/>
<dbReference type="PANTHER" id="PTHR33744:SF7">
    <property type="entry name" value="PUCR FAMILY TRANSCRIPTIONAL REGULATOR"/>
    <property type="match status" value="1"/>
</dbReference>
<evidence type="ECO:0000259" key="4">
    <source>
        <dbReference type="Pfam" id="PF17853"/>
    </source>
</evidence>
<gene>
    <name evidence="5" type="ORF">ABZ510_12020</name>
</gene>
<evidence type="ECO:0000313" key="6">
    <source>
        <dbReference type="Proteomes" id="UP001550628"/>
    </source>
</evidence>
<evidence type="ECO:0000259" key="2">
    <source>
        <dbReference type="Pfam" id="PF13556"/>
    </source>
</evidence>
<evidence type="ECO:0000313" key="5">
    <source>
        <dbReference type="EMBL" id="MEU1952581.1"/>
    </source>
</evidence>
<reference evidence="5 6" key="1">
    <citation type="submission" date="2024-06" db="EMBL/GenBank/DDBJ databases">
        <title>The Natural Products Discovery Center: Release of the First 8490 Sequenced Strains for Exploring Actinobacteria Biosynthetic Diversity.</title>
        <authorList>
            <person name="Kalkreuter E."/>
            <person name="Kautsar S.A."/>
            <person name="Yang D."/>
            <person name="Bader C.D."/>
            <person name="Teijaro C.N."/>
            <person name="Fluegel L."/>
            <person name="Davis C.M."/>
            <person name="Simpson J.R."/>
            <person name="Lauterbach L."/>
            <person name="Steele A.D."/>
            <person name="Gui C."/>
            <person name="Meng S."/>
            <person name="Li G."/>
            <person name="Viehrig K."/>
            <person name="Ye F."/>
            <person name="Su P."/>
            <person name="Kiefer A.F."/>
            <person name="Nichols A."/>
            <person name="Cepeda A.J."/>
            <person name="Yan W."/>
            <person name="Fan B."/>
            <person name="Jiang Y."/>
            <person name="Adhikari A."/>
            <person name="Zheng C.-J."/>
            <person name="Schuster L."/>
            <person name="Cowan T.M."/>
            <person name="Smanski M.J."/>
            <person name="Chevrette M.G."/>
            <person name="De Carvalho L.P.S."/>
            <person name="Shen B."/>
        </authorList>
    </citation>
    <scope>NUCLEOTIDE SEQUENCE [LARGE SCALE GENOMIC DNA]</scope>
    <source>
        <strain evidence="5 6">NPDC019708</strain>
    </source>
</reference>
<evidence type="ECO:0000259" key="3">
    <source>
        <dbReference type="Pfam" id="PF14361"/>
    </source>
</evidence>
<dbReference type="EMBL" id="JBEYBF010000006">
    <property type="protein sequence ID" value="MEU1952581.1"/>
    <property type="molecule type" value="Genomic_DNA"/>
</dbReference>
<keyword evidence="6" id="KW-1185">Reference proteome</keyword>
<dbReference type="InterPro" id="IPR025751">
    <property type="entry name" value="RsbRD_N_dom"/>
</dbReference>
<dbReference type="Proteomes" id="UP001550628">
    <property type="component" value="Unassembled WGS sequence"/>
</dbReference>
<dbReference type="Pfam" id="PF13556">
    <property type="entry name" value="HTH_30"/>
    <property type="match status" value="1"/>
</dbReference>
<dbReference type="RefSeq" id="WP_030519499.1">
    <property type="nucleotide sequence ID" value="NZ_JBEYBD010000004.1"/>
</dbReference>
<dbReference type="InterPro" id="IPR041522">
    <property type="entry name" value="CdaR_GGDEF"/>
</dbReference>
<organism evidence="5 6">
    <name type="scientific">Nocardia rhamnosiphila</name>
    <dbReference type="NCBI Taxonomy" id="426716"/>
    <lineage>
        <taxon>Bacteria</taxon>
        <taxon>Bacillati</taxon>
        <taxon>Actinomycetota</taxon>
        <taxon>Actinomycetes</taxon>
        <taxon>Mycobacteriales</taxon>
        <taxon>Nocardiaceae</taxon>
        <taxon>Nocardia</taxon>
    </lineage>
</organism>
<dbReference type="PANTHER" id="PTHR33744">
    <property type="entry name" value="CARBOHYDRATE DIACID REGULATOR"/>
    <property type="match status" value="1"/>
</dbReference>
<dbReference type="Pfam" id="PF17853">
    <property type="entry name" value="GGDEF_2"/>
    <property type="match status" value="1"/>
</dbReference>
<protein>
    <submittedName>
        <fullName evidence="5">Helix-turn-helix domain-containing protein</fullName>
    </submittedName>
</protein>
<name>A0ABV2WNV6_9NOCA</name>
<accession>A0ABV2WNV6</accession>
<feature type="domain" description="CdaR GGDEF-like" evidence="4">
    <location>
        <begin position="192"/>
        <end position="321"/>
    </location>
</feature>
<feature type="domain" description="PucR C-terminal helix-turn-helix" evidence="2">
    <location>
        <begin position="370"/>
        <end position="427"/>
    </location>
</feature>
<dbReference type="InterPro" id="IPR042070">
    <property type="entry name" value="PucR_C-HTH_sf"/>
</dbReference>
<dbReference type="InterPro" id="IPR025736">
    <property type="entry name" value="PucR_C-HTH_dom"/>
</dbReference>
<comment type="caution">
    <text evidence="5">The sequence shown here is derived from an EMBL/GenBank/DDBJ whole genome shotgun (WGS) entry which is preliminary data.</text>
</comment>
<dbReference type="Pfam" id="PF14361">
    <property type="entry name" value="RsbRD_N"/>
    <property type="match status" value="1"/>
</dbReference>
<dbReference type="Gene3D" id="1.10.10.2840">
    <property type="entry name" value="PucR C-terminal helix-turn-helix domain"/>
    <property type="match status" value="1"/>
</dbReference>